<keyword evidence="1" id="KW-0472">Membrane</keyword>
<feature type="transmembrane region" description="Helical" evidence="1">
    <location>
        <begin position="59"/>
        <end position="76"/>
    </location>
</feature>
<keyword evidence="1" id="KW-0812">Transmembrane</keyword>
<gene>
    <name evidence="2" type="ORF">ENQ76_01125</name>
</gene>
<feature type="transmembrane region" description="Helical" evidence="1">
    <location>
        <begin position="21"/>
        <end position="39"/>
    </location>
</feature>
<accession>A0A7C2PF90</accession>
<name>A0A7C2PF90_9PLAN</name>
<evidence type="ECO:0000313" key="2">
    <source>
        <dbReference type="EMBL" id="HEN14057.1"/>
    </source>
</evidence>
<dbReference type="AlphaFoldDB" id="A0A7C2PF90"/>
<dbReference type="EMBL" id="DSOK01000032">
    <property type="protein sequence ID" value="HEN14057.1"/>
    <property type="molecule type" value="Genomic_DNA"/>
</dbReference>
<proteinExistence type="predicted"/>
<comment type="caution">
    <text evidence="2">The sequence shown here is derived from an EMBL/GenBank/DDBJ whole genome shotgun (WGS) entry which is preliminary data.</text>
</comment>
<protein>
    <submittedName>
        <fullName evidence="2">Uncharacterized protein</fullName>
    </submittedName>
</protein>
<organism evidence="2">
    <name type="scientific">Schlesneria paludicola</name>
    <dbReference type="NCBI Taxonomy" id="360056"/>
    <lineage>
        <taxon>Bacteria</taxon>
        <taxon>Pseudomonadati</taxon>
        <taxon>Planctomycetota</taxon>
        <taxon>Planctomycetia</taxon>
        <taxon>Planctomycetales</taxon>
        <taxon>Planctomycetaceae</taxon>
        <taxon>Schlesneria</taxon>
    </lineage>
</organism>
<sequence>MSPLHFVGEALRTALSQVPLGLVRAVFVAIPLLLMVWVLRLPSSQTTHPDGRGRWDSDLKLWAWLALGLQVLVYCLF</sequence>
<reference evidence="2" key="1">
    <citation type="journal article" date="2020" name="mSystems">
        <title>Genome- and Community-Level Interaction Insights into Carbon Utilization and Element Cycling Functions of Hydrothermarchaeota in Hydrothermal Sediment.</title>
        <authorList>
            <person name="Zhou Z."/>
            <person name="Liu Y."/>
            <person name="Xu W."/>
            <person name="Pan J."/>
            <person name="Luo Z.H."/>
            <person name="Li M."/>
        </authorList>
    </citation>
    <scope>NUCLEOTIDE SEQUENCE [LARGE SCALE GENOMIC DNA]</scope>
    <source>
        <strain evidence="2">SpSt-339</strain>
    </source>
</reference>
<evidence type="ECO:0000256" key="1">
    <source>
        <dbReference type="SAM" id="Phobius"/>
    </source>
</evidence>
<keyword evidence="1" id="KW-1133">Transmembrane helix</keyword>